<gene>
    <name evidence="2" type="ORF">PUR29_13530</name>
    <name evidence="3" type="ORF">PUR29_13540</name>
    <name evidence="4" type="ORF">PUR29_13550</name>
</gene>
<dbReference type="Proteomes" id="UP001407347">
    <property type="component" value="Unassembled WGS sequence"/>
</dbReference>
<organism evidence="3 5">
    <name type="scientific">Methylobacterium ajmalii</name>
    <dbReference type="NCBI Taxonomy" id="2738439"/>
    <lineage>
        <taxon>Bacteria</taxon>
        <taxon>Pseudomonadati</taxon>
        <taxon>Pseudomonadota</taxon>
        <taxon>Alphaproteobacteria</taxon>
        <taxon>Hyphomicrobiales</taxon>
        <taxon>Methylobacteriaceae</taxon>
        <taxon>Methylobacterium</taxon>
    </lineage>
</organism>
<reference evidence="3" key="2">
    <citation type="submission" date="2023-02" db="EMBL/GenBank/DDBJ databases">
        <authorList>
            <person name="Hendrix J."/>
        </authorList>
    </citation>
    <scope>NUCLEOTIDE SEQUENCE</scope>
    <source>
        <strain evidence="3">NJH_HI04-1</strain>
    </source>
</reference>
<dbReference type="RefSeq" id="WP_145984665.1">
    <property type="nucleotide sequence ID" value="NZ_JACWCT010000145.1"/>
</dbReference>
<evidence type="ECO:0000313" key="3">
    <source>
        <dbReference type="EMBL" id="MEN3234617.1"/>
    </source>
</evidence>
<evidence type="ECO:0000313" key="2">
    <source>
        <dbReference type="EMBL" id="MEN3234615.1"/>
    </source>
</evidence>
<sequence>MRPGSLSLDAFLTRRAADRRLARLTHDMPLPEARALEFGPGCNTARSRAARPRATPPSSFGTTT</sequence>
<evidence type="ECO:0000313" key="4">
    <source>
        <dbReference type="EMBL" id="MEN3234619.1"/>
    </source>
</evidence>
<reference evidence="3 5" key="1">
    <citation type="journal article" date="2023" name="PLoS ONE">
        <title>Complete genome assembly of Hawai'i environmental nontuberculous mycobacteria reveals unexpected co-isolation with methylobacteria.</title>
        <authorList>
            <person name="Hendrix J."/>
            <person name="Epperson L.E."/>
            <person name="Tong E.I."/>
            <person name="Chan Y.L."/>
            <person name="Hasan N.A."/>
            <person name="Dawrs S.N."/>
            <person name="Norton G.J."/>
            <person name="Virdi R."/>
            <person name="Crooks J.L."/>
            <person name="Chan E.D."/>
            <person name="Honda J.R."/>
            <person name="Strong M."/>
        </authorList>
    </citation>
    <scope>NUCLEOTIDE SEQUENCE [LARGE SCALE GENOMIC DNA]</scope>
    <source>
        <strain evidence="3 5">NJH_HI04-1</strain>
    </source>
</reference>
<name>A0ABU9ZST9_9HYPH</name>
<dbReference type="EMBL" id="JAQYXP010000002">
    <property type="protein sequence ID" value="MEN3234615.1"/>
    <property type="molecule type" value="Genomic_DNA"/>
</dbReference>
<dbReference type="EMBL" id="JAQYXP010000002">
    <property type="protein sequence ID" value="MEN3234619.1"/>
    <property type="molecule type" value="Genomic_DNA"/>
</dbReference>
<accession>A0ABU9ZST9</accession>
<comment type="caution">
    <text evidence="3">The sequence shown here is derived from an EMBL/GenBank/DDBJ whole genome shotgun (WGS) entry which is preliminary data.</text>
</comment>
<feature type="region of interest" description="Disordered" evidence="1">
    <location>
        <begin position="34"/>
        <end position="64"/>
    </location>
</feature>
<feature type="compositionally biased region" description="Low complexity" evidence="1">
    <location>
        <begin position="44"/>
        <end position="64"/>
    </location>
</feature>
<evidence type="ECO:0000256" key="1">
    <source>
        <dbReference type="SAM" id="MobiDB-lite"/>
    </source>
</evidence>
<proteinExistence type="predicted"/>
<protein>
    <submittedName>
        <fullName evidence="3">Uncharacterized protein</fullName>
    </submittedName>
</protein>
<keyword evidence="5" id="KW-1185">Reference proteome</keyword>
<evidence type="ECO:0000313" key="5">
    <source>
        <dbReference type="Proteomes" id="UP001407347"/>
    </source>
</evidence>
<dbReference type="EMBL" id="JAQYXP010000002">
    <property type="protein sequence ID" value="MEN3234617.1"/>
    <property type="molecule type" value="Genomic_DNA"/>
</dbReference>